<dbReference type="InterPro" id="IPR011989">
    <property type="entry name" value="ARM-like"/>
</dbReference>
<dbReference type="Proteomes" id="UP001642484">
    <property type="component" value="Unassembled WGS sequence"/>
</dbReference>
<dbReference type="Gene3D" id="1.25.10.10">
    <property type="entry name" value="Leucine-rich Repeat Variant"/>
    <property type="match status" value="2"/>
</dbReference>
<dbReference type="SUPFAM" id="SSF48371">
    <property type="entry name" value="ARM repeat"/>
    <property type="match status" value="1"/>
</dbReference>
<dbReference type="EMBL" id="CAXAMN010026917">
    <property type="protein sequence ID" value="CAK9106995.1"/>
    <property type="molecule type" value="Genomic_DNA"/>
</dbReference>
<organism evidence="2 3">
    <name type="scientific">Durusdinium trenchii</name>
    <dbReference type="NCBI Taxonomy" id="1381693"/>
    <lineage>
        <taxon>Eukaryota</taxon>
        <taxon>Sar</taxon>
        <taxon>Alveolata</taxon>
        <taxon>Dinophyceae</taxon>
        <taxon>Suessiales</taxon>
        <taxon>Symbiodiniaceae</taxon>
        <taxon>Durusdinium</taxon>
    </lineage>
</organism>
<dbReference type="Pfam" id="PF01073">
    <property type="entry name" value="3Beta_HSD"/>
    <property type="match status" value="1"/>
</dbReference>
<accession>A0ABP0S3W7</accession>
<dbReference type="Gene3D" id="3.40.50.720">
    <property type="entry name" value="NAD(P)-binding Rossmann-like Domain"/>
    <property type="match status" value="2"/>
</dbReference>
<dbReference type="InterPro" id="IPR016024">
    <property type="entry name" value="ARM-type_fold"/>
</dbReference>
<name>A0ABP0S3W7_9DINO</name>
<dbReference type="SMART" id="SM00567">
    <property type="entry name" value="EZ_HEAT"/>
    <property type="match status" value="5"/>
</dbReference>
<dbReference type="InterPro" id="IPR004155">
    <property type="entry name" value="PBS_lyase_HEAT"/>
</dbReference>
<dbReference type="PANTHER" id="PTHR12697">
    <property type="entry name" value="PBS LYASE HEAT-LIKE PROTEIN"/>
    <property type="match status" value="1"/>
</dbReference>
<evidence type="ECO:0000313" key="2">
    <source>
        <dbReference type="EMBL" id="CAK9106995.1"/>
    </source>
</evidence>
<dbReference type="PANTHER" id="PTHR12697:SF5">
    <property type="entry name" value="DEOXYHYPUSINE HYDROXYLASE"/>
    <property type="match status" value="1"/>
</dbReference>
<gene>
    <name evidence="2" type="ORF">CCMP2556_LOCUS49969</name>
</gene>
<keyword evidence="3" id="KW-1185">Reference proteome</keyword>
<dbReference type="InterPro" id="IPR002225">
    <property type="entry name" value="3Beta_OHSteriod_DH/Estase"/>
</dbReference>
<dbReference type="Pfam" id="PF13646">
    <property type="entry name" value="HEAT_2"/>
    <property type="match status" value="1"/>
</dbReference>
<protein>
    <recommendedName>
        <fullName evidence="1">3-beta hydroxysteroid dehydrogenase/isomerase domain-containing protein</fullName>
    </recommendedName>
</protein>
<evidence type="ECO:0000259" key="1">
    <source>
        <dbReference type="Pfam" id="PF01073"/>
    </source>
</evidence>
<dbReference type="InterPro" id="IPR036291">
    <property type="entry name" value="NAD(P)-bd_dom_sf"/>
</dbReference>
<feature type="domain" description="3-beta hydroxysteroid dehydrogenase/isomerase" evidence="1">
    <location>
        <begin position="283"/>
        <end position="432"/>
    </location>
</feature>
<dbReference type="SUPFAM" id="SSF51735">
    <property type="entry name" value="NAD(P)-binding Rossmann-fold domains"/>
    <property type="match status" value="1"/>
</dbReference>
<reference evidence="2 3" key="1">
    <citation type="submission" date="2024-02" db="EMBL/GenBank/DDBJ databases">
        <authorList>
            <person name="Chen Y."/>
            <person name="Shah S."/>
            <person name="Dougan E. K."/>
            <person name="Thang M."/>
            <person name="Chan C."/>
        </authorList>
    </citation>
    <scope>NUCLEOTIDE SEQUENCE [LARGE SCALE GENOMIC DNA]</scope>
</reference>
<proteinExistence type="predicted"/>
<evidence type="ECO:0000313" key="3">
    <source>
        <dbReference type="Proteomes" id="UP001642484"/>
    </source>
</evidence>
<sequence>MAAWSSTSATASAALPKAAEAIEWLLLRGAPASVLLPEEPGALKARMKALRLLRDLGPVVCPAVAAAVAGCLRDPEVKGRRAAAQSLAALGPSVAKHAPRAIPRLLRLFRDPDPLCAEDAAVALGHLGTDALGAAVAELRSAEGSTAVGVKALACRALGEAGHEAAAFGTDLLELLQSEHAVLRASASQALGRIGAAHAGDLSLCSLLAHLATEDQDCTTREAAVTALGLLATEVKRAEAQGELEVVRAALASALDDVETFVREAAALAVVARFSKEKETVLLIGSSGFVGVRIQQLHFETYQAPFNLVCVDLGAPKEMREDVVYFTGDVREPKHLKEIYTVMSSYGFPIKGTMHLASIIPFLGIPDSLITRVNVKALEDSVKMAKDQGVSSFVYTSSATCVLDGADDAPVDLDEGSPYPEKNMDTYTSSKVGTVQLEVVHTFLRALLEVSHACPAGEGLESKSASSSFFCCMSGILSFMTVAAERMVCGAHEAKDEAERGEGTSFYTAVLRPSGIIGPGDKVLYDKLKLGEDNVWIQGKPNGESLLDFIGVDAVALGHLKAMSQLLQPNGRLKRPNATIINLSAGKGIEYKKLIGWEVETDGKNYWGHAPARPVPFGVVKCLAYINESWCSFFGKALLSPFLAQVNLNYTQRSYVFSNKRARELLQWEPEDDDIKDTVRKYLRRDPSSKRTN</sequence>
<comment type="caution">
    <text evidence="2">The sequence shown here is derived from an EMBL/GenBank/DDBJ whole genome shotgun (WGS) entry which is preliminary data.</text>
</comment>